<dbReference type="SUPFAM" id="SSF56300">
    <property type="entry name" value="Metallo-dependent phosphatases"/>
    <property type="match status" value="1"/>
</dbReference>
<dbReference type="Gene3D" id="3.60.21.10">
    <property type="match status" value="1"/>
</dbReference>
<evidence type="ECO:0000256" key="2">
    <source>
        <dbReference type="ARBA" id="ARBA00022801"/>
    </source>
</evidence>
<dbReference type="InterPro" id="IPR004843">
    <property type="entry name" value="Calcineurin-like_PHP"/>
</dbReference>
<dbReference type="InterPro" id="IPR051158">
    <property type="entry name" value="Metallophosphoesterase_sf"/>
</dbReference>
<dbReference type="EMBL" id="JBGUBD010000001">
    <property type="protein sequence ID" value="MFA9476804.1"/>
    <property type="molecule type" value="Genomic_DNA"/>
</dbReference>
<comment type="caution">
    <text evidence="4">The sequence shown here is derived from an EMBL/GenBank/DDBJ whole genome shotgun (WGS) entry which is preliminary data.</text>
</comment>
<reference evidence="4 5" key="1">
    <citation type="submission" date="2024-08" db="EMBL/GenBank/DDBJ databases">
        <title>Whole-genome sequencing of halo(alkali)philic microorganisms from hypersaline lakes.</title>
        <authorList>
            <person name="Sorokin D.Y."/>
            <person name="Merkel A.Y."/>
            <person name="Messina E."/>
            <person name="Yakimov M."/>
        </authorList>
    </citation>
    <scope>NUCLEOTIDE SEQUENCE [LARGE SCALE GENOMIC DNA]</scope>
    <source>
        <strain evidence="4 5">AB-hyl4</strain>
    </source>
</reference>
<organism evidence="4 5">
    <name type="scientific">Natronomicrosphaera hydrolytica</name>
    <dbReference type="NCBI Taxonomy" id="3242702"/>
    <lineage>
        <taxon>Bacteria</taxon>
        <taxon>Pseudomonadati</taxon>
        <taxon>Planctomycetota</taxon>
        <taxon>Phycisphaerae</taxon>
        <taxon>Phycisphaerales</taxon>
        <taxon>Phycisphaeraceae</taxon>
        <taxon>Natronomicrosphaera</taxon>
    </lineage>
</organism>
<dbReference type="Pfam" id="PF00149">
    <property type="entry name" value="Metallophos"/>
    <property type="match status" value="1"/>
</dbReference>
<dbReference type="PANTHER" id="PTHR31302">
    <property type="entry name" value="TRANSMEMBRANE PROTEIN WITH METALLOPHOSPHOESTERASE DOMAIN-RELATED"/>
    <property type="match status" value="1"/>
</dbReference>
<keyword evidence="2" id="KW-0378">Hydrolase</keyword>
<evidence type="ECO:0000313" key="4">
    <source>
        <dbReference type="EMBL" id="MFA9476804.1"/>
    </source>
</evidence>
<dbReference type="InterPro" id="IPR029052">
    <property type="entry name" value="Metallo-depent_PP-like"/>
</dbReference>
<evidence type="ECO:0000259" key="3">
    <source>
        <dbReference type="Pfam" id="PF00149"/>
    </source>
</evidence>
<evidence type="ECO:0000256" key="1">
    <source>
        <dbReference type="ARBA" id="ARBA00022723"/>
    </source>
</evidence>
<protein>
    <submittedName>
        <fullName evidence="4">Metallophosphoesterase</fullName>
    </submittedName>
</protein>
<name>A0ABV4U1U9_9BACT</name>
<dbReference type="Proteomes" id="UP001575105">
    <property type="component" value="Unassembled WGS sequence"/>
</dbReference>
<dbReference type="PANTHER" id="PTHR31302:SF31">
    <property type="entry name" value="PHOSPHODIESTERASE YAEI"/>
    <property type="match status" value="1"/>
</dbReference>
<accession>A0ABV4U1U9</accession>
<keyword evidence="1" id="KW-0479">Metal-binding</keyword>
<sequence length="279" mass="30793">MPLTPRLIQPVDLSLPHLPDRLVGLRIAHLTDLHIRRHTRLHTRIARQLADTPCDLLILTGDYMENTGHEAATIDTLAKLLNPLHPRLGTFGVFGNHDNAPFRDHALNLPVHWLINDTALPTPDLELWGLDTRTKSDHEGADAIAMLRHRQSHPTNTHTNADSNANPNNRPLKILLAHSPAHLTVAADLGIDLMLSGHTHGGQCRLPTGHALVNACDMPLHLIAGVLRHRNTLATVSRGVGHSGRIPRAFCPPHIPLYTLHQQPLPGQFTLGIKNVHPW</sequence>
<feature type="domain" description="Calcineurin-like phosphoesterase" evidence="3">
    <location>
        <begin position="25"/>
        <end position="201"/>
    </location>
</feature>
<proteinExistence type="predicted"/>
<dbReference type="RefSeq" id="WP_425343730.1">
    <property type="nucleotide sequence ID" value="NZ_JBGUBD010000001.1"/>
</dbReference>
<keyword evidence="5" id="KW-1185">Reference proteome</keyword>
<gene>
    <name evidence="4" type="ORF">ACERK3_00725</name>
</gene>
<evidence type="ECO:0000313" key="5">
    <source>
        <dbReference type="Proteomes" id="UP001575105"/>
    </source>
</evidence>